<evidence type="ECO:0000313" key="17">
    <source>
        <dbReference type="Proteomes" id="UP000305064"/>
    </source>
</evidence>
<accession>A0A4S9W387</accession>
<dbReference type="EMBL" id="QZAL01000021">
    <property type="protein sequence ID" value="THW47813.1"/>
    <property type="molecule type" value="Genomic_DNA"/>
</dbReference>
<gene>
    <name evidence="14" type="ORF">D6C83_01834</name>
    <name evidence="13" type="ORF">D6C84_00656</name>
    <name evidence="12" type="ORF">D6C91_01795</name>
    <name evidence="11" type="ORF">D6C94_06173</name>
    <name evidence="10" type="ORF">D6D13_08597</name>
    <name evidence="9" type="ORF">D6D15_01167</name>
    <name evidence="8" type="ORF">D6D19_03373</name>
    <name evidence="6" type="ORF">D6D21_09674</name>
    <name evidence="7" type="ORF">D6D22_02462</name>
</gene>
<dbReference type="EMBL" id="QZAO01000072">
    <property type="protein sequence ID" value="THW76191.1"/>
    <property type="molecule type" value="Genomic_DNA"/>
</dbReference>
<evidence type="ECO:0000313" key="6">
    <source>
        <dbReference type="EMBL" id="THW34227.1"/>
    </source>
</evidence>
<evidence type="ECO:0000256" key="1">
    <source>
        <dbReference type="ARBA" id="ARBA00004141"/>
    </source>
</evidence>
<dbReference type="Proteomes" id="UP000310039">
    <property type="component" value="Unassembled WGS sequence"/>
</dbReference>
<dbReference type="Proteomes" id="UP000308005">
    <property type="component" value="Unassembled WGS sequence"/>
</dbReference>
<evidence type="ECO:0000313" key="11">
    <source>
        <dbReference type="EMBL" id="THY73033.1"/>
    </source>
</evidence>
<protein>
    <submittedName>
        <fullName evidence="8">COPI associated</fullName>
    </submittedName>
</protein>
<dbReference type="Proteomes" id="UP000305064">
    <property type="component" value="Unassembled WGS sequence"/>
</dbReference>
<dbReference type="Proteomes" id="UP000304928">
    <property type="component" value="Unassembled WGS sequence"/>
</dbReference>
<dbReference type="Proteomes" id="UP000304947">
    <property type="component" value="Unassembled WGS sequence"/>
</dbReference>
<evidence type="ECO:0000313" key="22">
    <source>
        <dbReference type="Proteomes" id="UP000310687"/>
    </source>
</evidence>
<evidence type="ECO:0000313" key="18">
    <source>
        <dbReference type="Proteomes" id="UP000308005"/>
    </source>
</evidence>
<comment type="caution">
    <text evidence="8">The sequence shown here is derived from an EMBL/GenBank/DDBJ whole genome shotgun (WGS) entry which is preliminary data.</text>
</comment>
<evidence type="ECO:0000313" key="20">
    <source>
        <dbReference type="Proteomes" id="UP000309076"/>
    </source>
</evidence>
<evidence type="ECO:0000313" key="14">
    <source>
        <dbReference type="EMBL" id="TIA67743.1"/>
    </source>
</evidence>
<evidence type="ECO:0000313" key="13">
    <source>
        <dbReference type="EMBL" id="THZ88712.1"/>
    </source>
</evidence>
<keyword evidence="2 5" id="KW-0812">Transmembrane</keyword>
<reference evidence="15 16" key="1">
    <citation type="submission" date="2018-10" db="EMBL/GenBank/DDBJ databases">
        <title>Fifty Aureobasidium pullulans genomes reveal a recombining polyextremotolerant generalist.</title>
        <authorList>
            <person name="Gostincar C."/>
            <person name="Turk M."/>
            <person name="Zajc J."/>
            <person name="Gunde-Cimerman N."/>
        </authorList>
    </citation>
    <scope>NUCLEOTIDE SEQUENCE [LARGE SCALE GENOMIC DNA]</scope>
    <source>
        <strain evidence="10">EXF-10085</strain>
        <strain evidence="9 15">EXF-10507</strain>
        <strain evidence="8 19">EXF-10659</strain>
        <strain evidence="6 20">EXF-10796</strain>
        <strain evidence="7 22">EXF-11013</strain>
        <strain evidence="14 16">EXF-3380</strain>
        <strain evidence="13 21">EXF-3403</strain>
        <strain evidence="12 18">EXF-3863</strain>
        <strain evidence="11 17">EXF-4256</strain>
    </source>
</reference>
<dbReference type="PANTHER" id="PTHR28128">
    <property type="entry name" value="GOLGI APPARATUS MEMBRANE PROTEIN TVP15"/>
    <property type="match status" value="1"/>
</dbReference>
<keyword evidence="4 5" id="KW-0472">Membrane</keyword>
<evidence type="ECO:0000313" key="21">
    <source>
        <dbReference type="Proteomes" id="UP000310039"/>
    </source>
</evidence>
<dbReference type="EMBL" id="QZBM01000041">
    <property type="protein sequence ID" value="THZ28752.1"/>
    <property type="molecule type" value="Genomic_DNA"/>
</dbReference>
<feature type="transmembrane region" description="Helical" evidence="5">
    <location>
        <begin position="90"/>
        <end position="112"/>
    </location>
</feature>
<dbReference type="InterPro" id="IPR013714">
    <property type="entry name" value="Golgi_TVP15"/>
</dbReference>
<dbReference type="EMBL" id="QZBT01000005">
    <property type="protein sequence ID" value="THZ88712.1"/>
    <property type="molecule type" value="Genomic_DNA"/>
</dbReference>
<feature type="transmembrane region" description="Helical" evidence="5">
    <location>
        <begin position="12"/>
        <end position="29"/>
    </location>
</feature>
<evidence type="ECO:0000256" key="2">
    <source>
        <dbReference type="ARBA" id="ARBA00022692"/>
    </source>
</evidence>
<proteinExistence type="predicted"/>
<dbReference type="PANTHER" id="PTHR28128:SF1">
    <property type="entry name" value="GOLGI APPARATUS MEMBRANE PROTEIN TVP15"/>
    <property type="match status" value="1"/>
</dbReference>
<dbReference type="Pfam" id="PF08507">
    <property type="entry name" value="COPI_assoc"/>
    <property type="match status" value="1"/>
</dbReference>
<dbReference type="GO" id="GO:0000139">
    <property type="term" value="C:Golgi membrane"/>
    <property type="evidence" value="ECO:0007669"/>
    <property type="project" value="TreeGrafter"/>
</dbReference>
<name>A0A4S9W387_AURPU</name>
<dbReference type="EMBL" id="QZBU01000354">
    <property type="protein sequence ID" value="TIA67743.1"/>
    <property type="molecule type" value="Genomic_DNA"/>
</dbReference>
<evidence type="ECO:0000313" key="16">
    <source>
        <dbReference type="Proteomes" id="UP000304947"/>
    </source>
</evidence>
<feature type="transmembrane region" description="Helical" evidence="5">
    <location>
        <begin position="65"/>
        <end position="84"/>
    </location>
</feature>
<organism evidence="8 19">
    <name type="scientific">Aureobasidium pullulans</name>
    <name type="common">Black yeast</name>
    <name type="synonym">Pullularia pullulans</name>
    <dbReference type="NCBI Taxonomy" id="5580"/>
    <lineage>
        <taxon>Eukaryota</taxon>
        <taxon>Fungi</taxon>
        <taxon>Dikarya</taxon>
        <taxon>Ascomycota</taxon>
        <taxon>Pezizomycotina</taxon>
        <taxon>Dothideomycetes</taxon>
        <taxon>Dothideomycetidae</taxon>
        <taxon>Dothideales</taxon>
        <taxon>Saccotheciaceae</taxon>
        <taxon>Aureobasidium</taxon>
    </lineage>
</organism>
<evidence type="ECO:0000256" key="5">
    <source>
        <dbReference type="SAM" id="Phobius"/>
    </source>
</evidence>
<dbReference type="Proteomes" id="UP000310687">
    <property type="component" value="Unassembled WGS sequence"/>
</dbReference>
<dbReference type="EMBL" id="QZAR01000010">
    <property type="protein sequence ID" value="THW95707.1"/>
    <property type="molecule type" value="Genomic_DNA"/>
</dbReference>
<dbReference type="AlphaFoldDB" id="A0A4S9W387"/>
<evidence type="ECO:0000313" key="19">
    <source>
        <dbReference type="Proteomes" id="UP000308802"/>
    </source>
</evidence>
<evidence type="ECO:0000313" key="15">
    <source>
        <dbReference type="Proteomes" id="UP000304928"/>
    </source>
</evidence>
<dbReference type="Proteomes" id="UP000309076">
    <property type="component" value="Unassembled WGS sequence"/>
</dbReference>
<keyword evidence="3 5" id="KW-1133">Transmembrane helix</keyword>
<sequence>MDSKANGSSRIVNLATGALMVLGGISQFWPHVSVQSTICAVYIILFGLANALLEFQIPPQVARYASFMFSFIGRGVFYIFVGGLCFSDNILKYLVGGVIILVGIAYVVLEYVPSIEPPANMRDADAGWGAEQV</sequence>
<evidence type="ECO:0000313" key="9">
    <source>
        <dbReference type="EMBL" id="THW95707.1"/>
    </source>
</evidence>
<dbReference type="GO" id="GO:0016192">
    <property type="term" value="P:vesicle-mediated transport"/>
    <property type="evidence" value="ECO:0007669"/>
    <property type="project" value="TreeGrafter"/>
</dbReference>
<dbReference type="EMBL" id="QZBJ01000040">
    <property type="protein sequence ID" value="THY73033.1"/>
    <property type="molecule type" value="Genomic_DNA"/>
</dbReference>
<dbReference type="EMBL" id="QZAS01000043">
    <property type="protein sequence ID" value="THX01967.1"/>
    <property type="molecule type" value="Genomic_DNA"/>
</dbReference>
<evidence type="ECO:0000313" key="10">
    <source>
        <dbReference type="EMBL" id="THX01967.1"/>
    </source>
</evidence>
<feature type="transmembrane region" description="Helical" evidence="5">
    <location>
        <begin position="35"/>
        <end position="53"/>
    </location>
</feature>
<evidence type="ECO:0000256" key="3">
    <source>
        <dbReference type="ARBA" id="ARBA00022989"/>
    </source>
</evidence>
<dbReference type="EMBL" id="QZAM01000330">
    <property type="protein sequence ID" value="THW34227.1"/>
    <property type="molecule type" value="Genomic_DNA"/>
</dbReference>
<evidence type="ECO:0000313" key="7">
    <source>
        <dbReference type="EMBL" id="THW47813.1"/>
    </source>
</evidence>
<comment type="subcellular location">
    <subcellularLocation>
        <location evidence="1">Membrane</location>
        <topology evidence="1">Multi-pass membrane protein</topology>
    </subcellularLocation>
</comment>
<evidence type="ECO:0000313" key="12">
    <source>
        <dbReference type="EMBL" id="THZ28752.1"/>
    </source>
</evidence>
<dbReference type="Proteomes" id="UP000308802">
    <property type="component" value="Unassembled WGS sequence"/>
</dbReference>
<evidence type="ECO:0000313" key="8">
    <source>
        <dbReference type="EMBL" id="THW76191.1"/>
    </source>
</evidence>
<evidence type="ECO:0000256" key="4">
    <source>
        <dbReference type="ARBA" id="ARBA00023136"/>
    </source>
</evidence>